<evidence type="ECO:0008006" key="3">
    <source>
        <dbReference type="Google" id="ProtNLM"/>
    </source>
</evidence>
<dbReference type="GO" id="GO:0005737">
    <property type="term" value="C:cytoplasm"/>
    <property type="evidence" value="ECO:0007669"/>
    <property type="project" value="TreeGrafter"/>
</dbReference>
<evidence type="ECO:0000313" key="2">
    <source>
        <dbReference type="Proteomes" id="UP001497623"/>
    </source>
</evidence>
<proteinExistence type="predicted"/>
<dbReference type="PANTHER" id="PTHR21439">
    <property type="entry name" value="OXIDORED-NITRO DOMAIN-CONTAINING PROTEIN"/>
    <property type="match status" value="1"/>
</dbReference>
<reference evidence="1 2" key="1">
    <citation type="submission" date="2024-05" db="EMBL/GenBank/DDBJ databases">
        <authorList>
            <person name="Wallberg A."/>
        </authorList>
    </citation>
    <scope>NUCLEOTIDE SEQUENCE [LARGE SCALE GENOMIC DNA]</scope>
</reference>
<dbReference type="InterPro" id="IPR019332">
    <property type="entry name" value="OSCP1"/>
</dbReference>
<dbReference type="Pfam" id="PF10188">
    <property type="entry name" value="Oscp1"/>
    <property type="match status" value="1"/>
</dbReference>
<dbReference type="Proteomes" id="UP001497623">
    <property type="component" value="Unassembled WGS sequence"/>
</dbReference>
<gene>
    <name evidence="1" type="ORF">MNOR_LOCUS12208</name>
</gene>
<organism evidence="1 2">
    <name type="scientific">Meganyctiphanes norvegica</name>
    <name type="common">Northern krill</name>
    <name type="synonym">Thysanopoda norvegica</name>
    <dbReference type="NCBI Taxonomy" id="48144"/>
    <lineage>
        <taxon>Eukaryota</taxon>
        <taxon>Metazoa</taxon>
        <taxon>Ecdysozoa</taxon>
        <taxon>Arthropoda</taxon>
        <taxon>Crustacea</taxon>
        <taxon>Multicrustacea</taxon>
        <taxon>Malacostraca</taxon>
        <taxon>Eumalacostraca</taxon>
        <taxon>Eucarida</taxon>
        <taxon>Euphausiacea</taxon>
        <taxon>Euphausiidae</taxon>
        <taxon>Meganyctiphanes</taxon>
    </lineage>
</organism>
<feature type="non-terminal residue" evidence="1">
    <location>
        <position position="393"/>
    </location>
</feature>
<name>A0AAV2QJP4_MEGNR</name>
<dbReference type="PANTHER" id="PTHR21439:SF0">
    <property type="entry name" value="PROTEIN OSCP1"/>
    <property type="match status" value="1"/>
</dbReference>
<keyword evidence="2" id="KW-1185">Reference proteome</keyword>
<dbReference type="GO" id="GO:0005886">
    <property type="term" value="C:plasma membrane"/>
    <property type="evidence" value="ECO:0007669"/>
    <property type="project" value="TreeGrafter"/>
</dbReference>
<accession>A0AAV2QJP4</accession>
<dbReference type="EMBL" id="CAXKWB010006629">
    <property type="protein sequence ID" value="CAL4083697.1"/>
    <property type="molecule type" value="Genomic_DNA"/>
</dbReference>
<evidence type="ECO:0000313" key="1">
    <source>
        <dbReference type="EMBL" id="CAL4083697.1"/>
    </source>
</evidence>
<protein>
    <recommendedName>
        <fullName evidence="3">Protein OSCP1</fullName>
    </recommendedName>
</protein>
<comment type="caution">
    <text evidence="1">The sequence shown here is derived from an EMBL/GenBank/DDBJ whole genome shotgun (WGS) entry which is preliminary data.</text>
</comment>
<sequence length="393" mass="43626">MSLRALPIQFLNLGGEMMYIIDQRLRAQNIPPERAAKVRNDIIAIMLNRRFVEELFKPQELYSRKALRTVFDKLAHASIMRLNTPSMDKLYDLMVMALKQQVVLSPQPRDILLITLNHLDALASYATTPQVSQQVETALYLFLQTYGNMSLGELADVRRALLGFVQDLHIRVSVFLKEKVQTPTGRFVLNTEGPVPYGSEVPGPVRVFLPNGEVDAVHHFQTGCKYTRALVPGSLTATGPRQTTLGTNMYTSTASDSQESTPVEADENNQNFIPINSVPNNASPQSVLDTMDSIEASGQGGRSNELNLLAQLIGAASSQAREETQFRLNLFQNDNHDIGDDDQPIYGRDVITIEGSQRGKHSELGQIFGELTMHDDEPVTDKGQDLLDLMDSA</sequence>
<dbReference type="AlphaFoldDB" id="A0AAV2QJP4"/>